<organism evidence="1 2">
    <name type="scientific">Microbulbifer yueqingensis</name>
    <dbReference type="NCBI Taxonomy" id="658219"/>
    <lineage>
        <taxon>Bacteria</taxon>
        <taxon>Pseudomonadati</taxon>
        <taxon>Pseudomonadota</taxon>
        <taxon>Gammaproteobacteria</taxon>
        <taxon>Cellvibrionales</taxon>
        <taxon>Microbulbiferaceae</taxon>
        <taxon>Microbulbifer</taxon>
    </lineage>
</organism>
<dbReference type="InterPro" id="IPR002347">
    <property type="entry name" value="SDR_fam"/>
</dbReference>
<dbReference type="AlphaFoldDB" id="A0A1G8V1C6"/>
<sequence>MPGTVLITGCNRGIGLEMTRQFAADGWRVFATCRDPAQAGGLHALEGEYPQLEVHQLDVTDYDQMAQLAEKLGDQPLDILVSNAGYYGPKGTLFGRVDREEWRKVLEANTIAPYMLAETFCDNVAASERKVIAVLSSKVGSIADNSSGGGYIYRSSKTAVNQVVKSLSVDLRERGISVIALHPGWVKTDMGGPNALISAEESATGLRGVMLGAGMDLSGHFMNYDGSEIPW</sequence>
<dbReference type="RefSeq" id="WP_091507113.1">
    <property type="nucleotide sequence ID" value="NZ_FNFH01000001.1"/>
</dbReference>
<dbReference type="SUPFAM" id="SSF51735">
    <property type="entry name" value="NAD(P)-binding Rossmann-fold domains"/>
    <property type="match status" value="1"/>
</dbReference>
<keyword evidence="2" id="KW-1185">Reference proteome</keyword>
<dbReference type="Gene3D" id="3.40.50.720">
    <property type="entry name" value="NAD(P)-binding Rossmann-like Domain"/>
    <property type="match status" value="1"/>
</dbReference>
<reference evidence="2" key="1">
    <citation type="submission" date="2016-10" db="EMBL/GenBank/DDBJ databases">
        <authorList>
            <person name="Varghese N."/>
            <person name="Submissions S."/>
        </authorList>
    </citation>
    <scope>NUCLEOTIDE SEQUENCE [LARGE SCALE GENOMIC DNA]</scope>
    <source>
        <strain evidence="2">CGMCC 1.10658</strain>
    </source>
</reference>
<evidence type="ECO:0000313" key="1">
    <source>
        <dbReference type="EMBL" id="SDJ59664.1"/>
    </source>
</evidence>
<dbReference type="STRING" id="658219.SAMN05216212_0358"/>
<name>A0A1G8V1C6_9GAMM</name>
<dbReference type="GO" id="GO:0016616">
    <property type="term" value="F:oxidoreductase activity, acting on the CH-OH group of donors, NAD or NADP as acceptor"/>
    <property type="evidence" value="ECO:0007669"/>
    <property type="project" value="TreeGrafter"/>
</dbReference>
<protein>
    <submittedName>
        <fullName evidence="1">NAD(P)-dependent dehydrogenase, short-chain alcohol dehydrogenase family</fullName>
    </submittedName>
</protein>
<dbReference type="InterPro" id="IPR052184">
    <property type="entry name" value="SDR_enzymes"/>
</dbReference>
<proteinExistence type="predicted"/>
<dbReference type="CDD" id="cd05325">
    <property type="entry name" value="carb_red_sniffer_like_SDR_c"/>
    <property type="match status" value="1"/>
</dbReference>
<dbReference type="Proteomes" id="UP000199305">
    <property type="component" value="Unassembled WGS sequence"/>
</dbReference>
<dbReference type="PANTHER" id="PTHR45458:SF1">
    <property type="entry name" value="SHORT CHAIN DEHYDROGENASE"/>
    <property type="match status" value="1"/>
</dbReference>
<dbReference type="PRINTS" id="PR00081">
    <property type="entry name" value="GDHRDH"/>
</dbReference>
<dbReference type="Pfam" id="PF00106">
    <property type="entry name" value="adh_short"/>
    <property type="match status" value="1"/>
</dbReference>
<dbReference type="EMBL" id="FNFH01000001">
    <property type="protein sequence ID" value="SDJ59664.1"/>
    <property type="molecule type" value="Genomic_DNA"/>
</dbReference>
<dbReference type="InterPro" id="IPR036291">
    <property type="entry name" value="NAD(P)-bd_dom_sf"/>
</dbReference>
<dbReference type="OrthoDB" id="5786478at2"/>
<evidence type="ECO:0000313" key="2">
    <source>
        <dbReference type="Proteomes" id="UP000199305"/>
    </source>
</evidence>
<gene>
    <name evidence="1" type="ORF">SAMN05216212_0358</name>
</gene>
<accession>A0A1G8V1C6</accession>
<dbReference type="PANTHER" id="PTHR45458">
    <property type="entry name" value="SHORT-CHAIN DEHYDROGENASE/REDUCTASE SDR"/>
    <property type="match status" value="1"/>
</dbReference>